<gene>
    <name evidence="6" type="ORF">SAMN00808754_2274</name>
</gene>
<reference evidence="6 7" key="1">
    <citation type="submission" date="2017-04" db="EMBL/GenBank/DDBJ databases">
        <authorList>
            <person name="Afonso C.L."/>
            <person name="Miller P.J."/>
            <person name="Scott M.A."/>
            <person name="Spackman E."/>
            <person name="Goraichik I."/>
            <person name="Dimitrov K.M."/>
            <person name="Suarez D.L."/>
            <person name="Swayne D.E."/>
        </authorList>
    </citation>
    <scope>NUCLEOTIDE SEQUENCE [LARGE SCALE GENOMIC DNA]</scope>
    <source>
        <strain evidence="6 7">ToBE</strain>
    </source>
</reference>
<comment type="catalytic activity">
    <reaction evidence="4">
        <text>a 1-acyl-sn-glycero-3-phosphate + an acyl-CoA = a 1,2-diacyl-sn-glycero-3-phosphate + CoA</text>
        <dbReference type="Rhea" id="RHEA:19709"/>
        <dbReference type="ChEBI" id="CHEBI:57287"/>
        <dbReference type="ChEBI" id="CHEBI:57970"/>
        <dbReference type="ChEBI" id="CHEBI:58342"/>
        <dbReference type="ChEBI" id="CHEBI:58608"/>
        <dbReference type="EC" id="2.3.1.51"/>
    </reaction>
</comment>
<name>A0A1W1VY59_9FIRM</name>
<evidence type="ECO:0000313" key="7">
    <source>
        <dbReference type="Proteomes" id="UP000192569"/>
    </source>
</evidence>
<dbReference type="GO" id="GO:0006654">
    <property type="term" value="P:phosphatidic acid biosynthetic process"/>
    <property type="evidence" value="ECO:0007669"/>
    <property type="project" value="TreeGrafter"/>
</dbReference>
<feature type="domain" description="Phospholipid/glycerol acyltransferase" evidence="5">
    <location>
        <begin position="40"/>
        <end position="152"/>
    </location>
</feature>
<keyword evidence="4" id="KW-0594">Phospholipid biosynthesis</keyword>
<dbReference type="GO" id="GO:0016020">
    <property type="term" value="C:membrane"/>
    <property type="evidence" value="ECO:0007669"/>
    <property type="project" value="InterPro"/>
</dbReference>
<keyword evidence="4" id="KW-0444">Lipid biosynthesis</keyword>
<evidence type="ECO:0000256" key="3">
    <source>
        <dbReference type="ARBA" id="ARBA00023315"/>
    </source>
</evidence>
<evidence type="ECO:0000259" key="5">
    <source>
        <dbReference type="SMART" id="SM00563"/>
    </source>
</evidence>
<dbReference type="SMART" id="SM00563">
    <property type="entry name" value="PlsC"/>
    <property type="match status" value="1"/>
</dbReference>
<evidence type="ECO:0000313" key="6">
    <source>
        <dbReference type="EMBL" id="SMB98322.1"/>
    </source>
</evidence>
<keyword evidence="3 4" id="KW-0012">Acyltransferase</keyword>
<dbReference type="InterPro" id="IPR004552">
    <property type="entry name" value="AGP_acyltrans"/>
</dbReference>
<protein>
    <recommendedName>
        <fullName evidence="4">1-acyl-sn-glycerol-3-phosphate acyltransferase</fullName>
        <ecNumber evidence="4">2.3.1.51</ecNumber>
    </recommendedName>
</protein>
<dbReference type="Pfam" id="PF01553">
    <property type="entry name" value="Acyltransferase"/>
    <property type="match status" value="1"/>
</dbReference>
<organism evidence="6 7">
    <name type="scientific">Thermanaeromonas toyohensis ToBE</name>
    <dbReference type="NCBI Taxonomy" id="698762"/>
    <lineage>
        <taxon>Bacteria</taxon>
        <taxon>Bacillati</taxon>
        <taxon>Bacillota</taxon>
        <taxon>Clostridia</taxon>
        <taxon>Neomoorellales</taxon>
        <taxon>Neomoorellaceae</taxon>
        <taxon>Thermanaeromonas</taxon>
    </lineage>
</organism>
<dbReference type="EMBL" id="LT838272">
    <property type="protein sequence ID" value="SMB98322.1"/>
    <property type="molecule type" value="Genomic_DNA"/>
</dbReference>
<accession>A0A1W1VY59</accession>
<dbReference type="PANTHER" id="PTHR10434:SF11">
    <property type="entry name" value="1-ACYL-SN-GLYCEROL-3-PHOSPHATE ACYLTRANSFERASE"/>
    <property type="match status" value="1"/>
</dbReference>
<dbReference type="RefSeq" id="WP_231967720.1">
    <property type="nucleotide sequence ID" value="NZ_LT838272.1"/>
</dbReference>
<comment type="domain">
    <text evidence="4">The HXXXXD motif is essential for acyltransferase activity and may constitute the binding site for the phosphate moiety of the glycerol-3-phosphate.</text>
</comment>
<keyword evidence="7" id="KW-1185">Reference proteome</keyword>
<keyword evidence="4" id="KW-1208">Phospholipid metabolism</keyword>
<proteinExistence type="inferred from homology"/>
<sequence length="203" mass="22673">MGDSPALFYRLAKFICYIFFQYICRWEVKGQENFPLEGPAVVVSNHVSLWDPVAVGVAIPRPVRFMAKEELFRIPFLAQLLRALGAFPVRRGRSDRQALKESLEILRSGQVLGMFPEGTRVRTGELGAFHGGAALLSLKTGAPLVPVAVKGTEQIFRRGWFHTFQVLIGNPIYPGSKESYTPLEVEELSQKAREAISKLLKEA</sequence>
<dbReference type="Proteomes" id="UP000192569">
    <property type="component" value="Chromosome I"/>
</dbReference>
<dbReference type="InterPro" id="IPR002123">
    <property type="entry name" value="Plipid/glycerol_acylTrfase"/>
</dbReference>
<dbReference type="AlphaFoldDB" id="A0A1W1VY59"/>
<keyword evidence="2 4" id="KW-0808">Transferase</keyword>
<comment type="similarity">
    <text evidence="1 4">Belongs to the 1-acyl-sn-glycerol-3-phosphate acyltransferase family.</text>
</comment>
<dbReference type="GO" id="GO:0003841">
    <property type="term" value="F:1-acylglycerol-3-phosphate O-acyltransferase activity"/>
    <property type="evidence" value="ECO:0007669"/>
    <property type="project" value="UniProtKB-UniRule"/>
</dbReference>
<dbReference type="NCBIfam" id="TIGR00530">
    <property type="entry name" value="AGP_acyltrn"/>
    <property type="match status" value="1"/>
</dbReference>
<dbReference type="EC" id="2.3.1.51" evidence="4"/>
<keyword evidence="4" id="KW-0443">Lipid metabolism</keyword>
<dbReference type="SUPFAM" id="SSF69593">
    <property type="entry name" value="Glycerol-3-phosphate (1)-acyltransferase"/>
    <property type="match status" value="1"/>
</dbReference>
<dbReference type="CDD" id="cd07989">
    <property type="entry name" value="LPLAT_AGPAT-like"/>
    <property type="match status" value="1"/>
</dbReference>
<evidence type="ECO:0000256" key="4">
    <source>
        <dbReference type="RuleBase" id="RU361267"/>
    </source>
</evidence>
<evidence type="ECO:0000256" key="2">
    <source>
        <dbReference type="ARBA" id="ARBA00022679"/>
    </source>
</evidence>
<dbReference type="PANTHER" id="PTHR10434">
    <property type="entry name" value="1-ACYL-SN-GLYCEROL-3-PHOSPHATE ACYLTRANSFERASE"/>
    <property type="match status" value="1"/>
</dbReference>
<dbReference type="STRING" id="698762.SAMN00808754_2274"/>
<evidence type="ECO:0000256" key="1">
    <source>
        <dbReference type="ARBA" id="ARBA00008655"/>
    </source>
</evidence>